<dbReference type="STRING" id="200991.AUC31_14960"/>
<feature type="transmembrane region" description="Helical" evidence="5">
    <location>
        <begin position="181"/>
        <end position="196"/>
    </location>
</feature>
<dbReference type="OrthoDB" id="2957833at2"/>
<protein>
    <recommendedName>
        <fullName evidence="6">O-antigen ligase-related domain-containing protein</fullName>
    </recommendedName>
</protein>
<gene>
    <name evidence="7" type="ORF">AUC31_14960</name>
</gene>
<organism evidence="7 8">
    <name type="scientific">Planococcus rifietoensis</name>
    <dbReference type="NCBI Taxonomy" id="200991"/>
    <lineage>
        <taxon>Bacteria</taxon>
        <taxon>Bacillati</taxon>
        <taxon>Bacillota</taxon>
        <taxon>Bacilli</taxon>
        <taxon>Bacillales</taxon>
        <taxon>Caryophanaceae</taxon>
        <taxon>Planococcus</taxon>
    </lineage>
</organism>
<dbReference type="InterPro" id="IPR051533">
    <property type="entry name" value="WaaL-like"/>
</dbReference>
<evidence type="ECO:0000256" key="4">
    <source>
        <dbReference type="ARBA" id="ARBA00023136"/>
    </source>
</evidence>
<sequence>MITKVSSSNNYLVDILGIYITTLFIFNFDVQLNVISQLFFVMFMALIARKIILENEIKVPKFIIIIIILLFLSFLSYFWSMDGNIVFSKSVTLAQLSILSLGIYNTIEKKRDIEKLLKYIVVGGLIMCGYSIYYYGLEELLNALLYGLRVGGDINQENSFGYFSVITFAILVSYALHKKRYSPFLISTIPFLFAILSGSRKAVLLLIICLILLVMIYNYKKIFTLFISLGVAMGALFWLSTLNIFDNTFKRFESLIASLSGNSETDNSFETRSTMIQFGWEIFKESPLLGYGTGNYRVIYEDFFGTFSPSHNNYIELLVNNGLIWTLIFYGLHLYIIFVLIRYIKERDYITNTLILLFSIKLFGDFTTVTWYDKFTYVYLGIGFSWITLLKGYKKNGFK</sequence>
<feature type="transmembrane region" description="Helical" evidence="5">
    <location>
        <begin position="116"/>
        <end position="136"/>
    </location>
</feature>
<name>A0A0U2XTL8_9BACL</name>
<dbReference type="PANTHER" id="PTHR37422:SF13">
    <property type="entry name" value="LIPOPOLYSACCHARIDE BIOSYNTHESIS PROTEIN PA4999-RELATED"/>
    <property type="match status" value="1"/>
</dbReference>
<feature type="transmembrane region" description="Helical" evidence="5">
    <location>
        <begin position="226"/>
        <end position="245"/>
    </location>
</feature>
<feature type="transmembrane region" description="Helical" evidence="5">
    <location>
        <begin position="202"/>
        <end position="219"/>
    </location>
</feature>
<dbReference type="Pfam" id="PF04932">
    <property type="entry name" value="Wzy_C"/>
    <property type="match status" value="1"/>
</dbReference>
<feature type="transmembrane region" description="Helical" evidence="5">
    <location>
        <begin position="85"/>
        <end position="104"/>
    </location>
</feature>
<dbReference type="KEGG" id="prt:AUC31_14960"/>
<dbReference type="AlphaFoldDB" id="A0A0U2XTL8"/>
<dbReference type="PANTHER" id="PTHR37422">
    <property type="entry name" value="TEICHURONIC ACID BIOSYNTHESIS PROTEIN TUAE"/>
    <property type="match status" value="1"/>
</dbReference>
<feature type="transmembrane region" description="Helical" evidence="5">
    <location>
        <begin position="353"/>
        <end position="371"/>
    </location>
</feature>
<comment type="subcellular location">
    <subcellularLocation>
        <location evidence="1">Membrane</location>
        <topology evidence="1">Multi-pass membrane protein</topology>
    </subcellularLocation>
</comment>
<evidence type="ECO:0000256" key="5">
    <source>
        <dbReference type="SAM" id="Phobius"/>
    </source>
</evidence>
<accession>A0A0U2XTL8</accession>
<feature type="transmembrane region" description="Helical" evidence="5">
    <location>
        <begin position="59"/>
        <end position="79"/>
    </location>
</feature>
<dbReference type="InterPro" id="IPR007016">
    <property type="entry name" value="O-antigen_ligase-rel_domated"/>
</dbReference>
<feature type="domain" description="O-antigen ligase-related" evidence="6">
    <location>
        <begin position="189"/>
        <end position="329"/>
    </location>
</feature>
<feature type="transmembrane region" description="Helical" evidence="5">
    <location>
        <begin position="34"/>
        <end position="52"/>
    </location>
</feature>
<keyword evidence="4 5" id="KW-0472">Membrane</keyword>
<feature type="transmembrane region" description="Helical" evidence="5">
    <location>
        <begin position="12"/>
        <end position="28"/>
    </location>
</feature>
<evidence type="ECO:0000256" key="1">
    <source>
        <dbReference type="ARBA" id="ARBA00004141"/>
    </source>
</evidence>
<evidence type="ECO:0000256" key="3">
    <source>
        <dbReference type="ARBA" id="ARBA00022989"/>
    </source>
</evidence>
<evidence type="ECO:0000256" key="2">
    <source>
        <dbReference type="ARBA" id="ARBA00022692"/>
    </source>
</evidence>
<dbReference type="EMBL" id="CP013659">
    <property type="protein sequence ID" value="ALS76419.1"/>
    <property type="molecule type" value="Genomic_DNA"/>
</dbReference>
<dbReference type="RefSeq" id="WP_058383121.1">
    <property type="nucleotide sequence ID" value="NZ_CP013659.2"/>
</dbReference>
<keyword evidence="8" id="KW-1185">Reference proteome</keyword>
<feature type="transmembrane region" description="Helical" evidence="5">
    <location>
        <begin position="377"/>
        <end position="393"/>
    </location>
</feature>
<reference evidence="7" key="1">
    <citation type="submission" date="2016-01" db="EMBL/GenBank/DDBJ databases">
        <title>Complete genome of Planococcus rifietoensis type strain M8.</title>
        <authorList>
            <person name="See-Too W.S."/>
        </authorList>
    </citation>
    <scope>NUCLEOTIDE SEQUENCE [LARGE SCALE GENOMIC DNA]</scope>
    <source>
        <strain evidence="7">M8</strain>
    </source>
</reference>
<dbReference type="GO" id="GO:0016020">
    <property type="term" value="C:membrane"/>
    <property type="evidence" value="ECO:0007669"/>
    <property type="project" value="UniProtKB-SubCell"/>
</dbReference>
<keyword evidence="2 5" id="KW-0812">Transmembrane</keyword>
<evidence type="ECO:0000313" key="7">
    <source>
        <dbReference type="EMBL" id="ALS76419.1"/>
    </source>
</evidence>
<keyword evidence="3 5" id="KW-1133">Transmembrane helix</keyword>
<feature type="transmembrane region" description="Helical" evidence="5">
    <location>
        <begin position="322"/>
        <end position="341"/>
    </location>
</feature>
<feature type="transmembrane region" description="Helical" evidence="5">
    <location>
        <begin position="159"/>
        <end position="176"/>
    </location>
</feature>
<proteinExistence type="predicted"/>
<evidence type="ECO:0000259" key="6">
    <source>
        <dbReference type="Pfam" id="PF04932"/>
    </source>
</evidence>
<evidence type="ECO:0000313" key="8">
    <source>
        <dbReference type="Proteomes" id="UP000067683"/>
    </source>
</evidence>
<dbReference type="Proteomes" id="UP000067683">
    <property type="component" value="Chromosome"/>
</dbReference>